<keyword evidence="4 8" id="KW-0547">Nucleotide-binding</keyword>
<keyword evidence="11" id="KW-1185">Reference proteome</keyword>
<feature type="binding site" evidence="8">
    <location>
        <position position="38"/>
    </location>
    <ligand>
        <name>L-glutamine</name>
        <dbReference type="ChEBI" id="CHEBI:58359"/>
    </ligand>
</feature>
<evidence type="ECO:0000256" key="1">
    <source>
        <dbReference type="ARBA" id="ARBA00005187"/>
    </source>
</evidence>
<keyword evidence="5 8" id="KW-0067">ATP-binding</keyword>
<dbReference type="EC" id="6.3.5.4" evidence="3"/>
<evidence type="ECO:0000313" key="11">
    <source>
        <dbReference type="Proteomes" id="UP000198725"/>
    </source>
</evidence>
<dbReference type="GO" id="GO:0004066">
    <property type="term" value="F:asparagine synthase (glutamine-hydrolyzing) activity"/>
    <property type="evidence" value="ECO:0007669"/>
    <property type="project" value="UniProtKB-EC"/>
</dbReference>
<dbReference type="EMBL" id="FOSR01000003">
    <property type="protein sequence ID" value="SFK49754.1"/>
    <property type="molecule type" value="Genomic_DNA"/>
</dbReference>
<evidence type="ECO:0000313" key="10">
    <source>
        <dbReference type="EMBL" id="SFK49754.1"/>
    </source>
</evidence>
<dbReference type="GO" id="GO:0005524">
    <property type="term" value="F:ATP binding"/>
    <property type="evidence" value="ECO:0007669"/>
    <property type="project" value="UniProtKB-KW"/>
</dbReference>
<dbReference type="Proteomes" id="UP000198725">
    <property type="component" value="Unassembled WGS sequence"/>
</dbReference>
<dbReference type="InterPro" id="IPR051786">
    <property type="entry name" value="ASN_synthetase/amidase"/>
</dbReference>
<dbReference type="SUPFAM" id="SSF56235">
    <property type="entry name" value="N-terminal nucleophile aminohydrolases (Ntn hydrolases)"/>
    <property type="match status" value="1"/>
</dbReference>
<evidence type="ECO:0000256" key="5">
    <source>
        <dbReference type="ARBA" id="ARBA00022840"/>
    </source>
</evidence>
<reference evidence="11" key="1">
    <citation type="submission" date="2016-10" db="EMBL/GenBank/DDBJ databases">
        <authorList>
            <person name="Varghese N."/>
            <person name="Submissions S."/>
        </authorList>
    </citation>
    <scope>NUCLEOTIDE SEQUENCE [LARGE SCALE GENOMIC DNA]</scope>
    <source>
        <strain evidence="11">MO64</strain>
    </source>
</reference>
<organism evidence="10 11">
    <name type="scientific">Rhodanobacter glycinis</name>
    <dbReference type="NCBI Taxonomy" id="582702"/>
    <lineage>
        <taxon>Bacteria</taxon>
        <taxon>Pseudomonadati</taxon>
        <taxon>Pseudomonadota</taxon>
        <taxon>Gammaproteobacteria</taxon>
        <taxon>Lysobacterales</taxon>
        <taxon>Rhodanobacteraceae</taxon>
        <taxon>Rhodanobacter</taxon>
    </lineage>
</organism>
<evidence type="ECO:0000256" key="4">
    <source>
        <dbReference type="ARBA" id="ARBA00022741"/>
    </source>
</evidence>
<evidence type="ECO:0000256" key="6">
    <source>
        <dbReference type="ARBA" id="ARBA00022962"/>
    </source>
</evidence>
<dbReference type="GO" id="GO:0006529">
    <property type="term" value="P:asparagine biosynthetic process"/>
    <property type="evidence" value="ECO:0007669"/>
    <property type="project" value="InterPro"/>
</dbReference>
<sequence length="557" mass="62423">MRDRDSDWLITYNGEIFNYLELRRELISLGRVFESDSDTEVLLQAWAQWGVEALSRLNGMFAFAVFNKRTGELWLVRDRYGVKPLLWGRLPNGGLVFSSSVASVATDVGAEIDLDYCARGARYKAFELPESGAPFRQVHAVPPGCWVKVQISDAGLDVTEGQWYDLRHAVVKRAATLTSCTDQQLLEECRLVLESAVQLRLRSDVPLAVSLSGGLDSSSIAALASRRVADLKGFTYGAPDAAESEGPVVADFAKRVGIGAEFIWPKFDANELDALLERTFVSQEAPFGGLSVLAQNEVFRTVHQAGFKVLLGGQGGDESFAGYRKFFVVALRDALSRHDPRGAVHFAWSLGLMLLHEARQARMYWQGLSRYSNRRPFEFQLLDWQSPAINLWGDGGTALSVRQIEDVQRWSIPSLLRYEDRNSMSHGLETRLPFMDYRLVELALALPARLKIAKGFGKWALRSIDKGTVPDFIRLNRRKRGFDVTQSWIEGGIGASLRRRIQDHRGALAAHLKPKLDIDRHLTNERLSNDRNLLDEALMLAWLAEPVRAPNRLEPAA</sequence>
<dbReference type="PROSITE" id="PS51278">
    <property type="entry name" value="GATASE_TYPE_2"/>
    <property type="match status" value="1"/>
</dbReference>
<dbReference type="InterPro" id="IPR033738">
    <property type="entry name" value="AsnB_N"/>
</dbReference>
<evidence type="ECO:0000256" key="7">
    <source>
        <dbReference type="ARBA" id="ARBA00048741"/>
    </source>
</evidence>
<dbReference type="InterPro" id="IPR017932">
    <property type="entry name" value="GATase_2_dom"/>
</dbReference>
<dbReference type="CDD" id="cd01991">
    <property type="entry name" value="Asn_synthase_B_C"/>
    <property type="match status" value="1"/>
</dbReference>
<evidence type="ECO:0000259" key="9">
    <source>
        <dbReference type="PROSITE" id="PS51278"/>
    </source>
</evidence>
<feature type="domain" description="Glutamine amidotransferase type-2" evidence="9">
    <location>
        <begin position="1"/>
        <end position="152"/>
    </location>
</feature>
<dbReference type="InterPro" id="IPR006426">
    <property type="entry name" value="Asn_synth_AEB"/>
</dbReference>
<dbReference type="SUPFAM" id="SSF52402">
    <property type="entry name" value="Adenine nucleotide alpha hydrolases-like"/>
    <property type="match status" value="1"/>
</dbReference>
<evidence type="ECO:0000256" key="2">
    <source>
        <dbReference type="ARBA" id="ARBA00005752"/>
    </source>
</evidence>
<dbReference type="PIRSF" id="PIRSF001589">
    <property type="entry name" value="Asn_synthetase_glu-h"/>
    <property type="match status" value="1"/>
</dbReference>
<comment type="catalytic activity">
    <reaction evidence="7">
        <text>L-aspartate + L-glutamine + ATP + H2O = L-asparagine + L-glutamate + AMP + diphosphate + H(+)</text>
        <dbReference type="Rhea" id="RHEA:12228"/>
        <dbReference type="ChEBI" id="CHEBI:15377"/>
        <dbReference type="ChEBI" id="CHEBI:15378"/>
        <dbReference type="ChEBI" id="CHEBI:29985"/>
        <dbReference type="ChEBI" id="CHEBI:29991"/>
        <dbReference type="ChEBI" id="CHEBI:30616"/>
        <dbReference type="ChEBI" id="CHEBI:33019"/>
        <dbReference type="ChEBI" id="CHEBI:58048"/>
        <dbReference type="ChEBI" id="CHEBI:58359"/>
        <dbReference type="ChEBI" id="CHEBI:456215"/>
        <dbReference type="EC" id="6.3.5.4"/>
    </reaction>
</comment>
<dbReference type="Pfam" id="PF13537">
    <property type="entry name" value="GATase_7"/>
    <property type="match status" value="1"/>
</dbReference>
<dbReference type="PANTHER" id="PTHR43284:SF1">
    <property type="entry name" value="ASPARAGINE SYNTHETASE"/>
    <property type="match status" value="1"/>
</dbReference>
<dbReference type="Pfam" id="PF00733">
    <property type="entry name" value="Asn_synthase"/>
    <property type="match status" value="1"/>
</dbReference>
<evidence type="ECO:0000256" key="8">
    <source>
        <dbReference type="PIRSR" id="PIRSR001589-2"/>
    </source>
</evidence>
<accession>A0A1I4A041</accession>
<keyword evidence="6" id="KW-0315">Glutamine amidotransferase</keyword>
<comment type="pathway">
    <text evidence="1">Amino-acid biosynthesis; L-asparagine biosynthesis; L-asparagine from L-aspartate (L-Gln route): step 1/1.</text>
</comment>
<dbReference type="CDD" id="cd00712">
    <property type="entry name" value="AsnB"/>
    <property type="match status" value="1"/>
</dbReference>
<dbReference type="NCBIfam" id="TIGR01536">
    <property type="entry name" value="asn_synth_AEB"/>
    <property type="match status" value="1"/>
</dbReference>
<protein>
    <recommendedName>
        <fullName evidence="3">asparagine synthase (glutamine-hydrolyzing)</fullName>
        <ecNumber evidence="3">6.3.5.4</ecNumber>
    </recommendedName>
</protein>
<dbReference type="Gene3D" id="3.40.50.620">
    <property type="entry name" value="HUPs"/>
    <property type="match status" value="1"/>
</dbReference>
<gene>
    <name evidence="10" type="ORF">SAMN05192579_103203</name>
</gene>
<dbReference type="InterPro" id="IPR001962">
    <property type="entry name" value="Asn_synthase"/>
</dbReference>
<proteinExistence type="inferred from homology"/>
<dbReference type="PANTHER" id="PTHR43284">
    <property type="entry name" value="ASPARAGINE SYNTHETASE (GLUTAMINE-HYDROLYZING)"/>
    <property type="match status" value="1"/>
</dbReference>
<dbReference type="Gene3D" id="3.60.20.10">
    <property type="entry name" value="Glutamine Phosphoribosylpyrophosphate, subunit 1, domain 1"/>
    <property type="match status" value="1"/>
</dbReference>
<evidence type="ECO:0000256" key="3">
    <source>
        <dbReference type="ARBA" id="ARBA00012737"/>
    </source>
</evidence>
<dbReference type="InterPro" id="IPR029055">
    <property type="entry name" value="Ntn_hydrolases_N"/>
</dbReference>
<dbReference type="InterPro" id="IPR014729">
    <property type="entry name" value="Rossmann-like_a/b/a_fold"/>
</dbReference>
<dbReference type="AlphaFoldDB" id="A0A1I4A041"/>
<comment type="similarity">
    <text evidence="2">Belongs to the asparagine synthetase family.</text>
</comment>
<name>A0A1I4A041_9GAMM</name>